<evidence type="ECO:0000313" key="2">
    <source>
        <dbReference type="Proteomes" id="UP000887159"/>
    </source>
</evidence>
<protein>
    <submittedName>
        <fullName evidence="1">DUF4817 domain-containing protein</fullName>
    </submittedName>
</protein>
<proteinExistence type="predicted"/>
<comment type="caution">
    <text evidence="1">The sequence shown here is derived from an EMBL/GenBank/DDBJ whole genome shotgun (WGS) entry which is preliminary data.</text>
</comment>
<name>A0A8X6W5N7_TRICX</name>
<organism evidence="1 2">
    <name type="scientific">Trichonephila clavipes</name>
    <name type="common">Golden silk orbweaver</name>
    <name type="synonym">Nephila clavipes</name>
    <dbReference type="NCBI Taxonomy" id="2585209"/>
    <lineage>
        <taxon>Eukaryota</taxon>
        <taxon>Metazoa</taxon>
        <taxon>Ecdysozoa</taxon>
        <taxon>Arthropoda</taxon>
        <taxon>Chelicerata</taxon>
        <taxon>Arachnida</taxon>
        <taxon>Araneae</taxon>
        <taxon>Araneomorphae</taxon>
        <taxon>Entelegynae</taxon>
        <taxon>Araneoidea</taxon>
        <taxon>Nephilidae</taxon>
        <taxon>Trichonephila</taxon>
    </lineage>
</organism>
<sequence length="158" mass="17647">MFKKLPIDGAVGQHIPAKNTNMHDKRKMLLLPQSDKHCRMPTLPERALLVKLYYCNSKNAAAAVRISPSQEAMTWTDVGVSSLKHDGKIREIRQLGVLPGRGRKRVNTAVVEDITTAVVEASSESLYGAVSVWTISRTLGMAYSTVRHIMRKILNFYP</sequence>
<accession>A0A8X6W5N7</accession>
<reference evidence="1" key="1">
    <citation type="submission" date="2020-08" db="EMBL/GenBank/DDBJ databases">
        <title>Multicomponent nature underlies the extraordinary mechanical properties of spider dragline silk.</title>
        <authorList>
            <person name="Kono N."/>
            <person name="Nakamura H."/>
            <person name="Mori M."/>
            <person name="Yoshida Y."/>
            <person name="Ohtoshi R."/>
            <person name="Malay A.D."/>
            <person name="Moran D.A.P."/>
            <person name="Tomita M."/>
            <person name="Numata K."/>
            <person name="Arakawa K."/>
        </authorList>
    </citation>
    <scope>NUCLEOTIDE SEQUENCE</scope>
</reference>
<evidence type="ECO:0000313" key="1">
    <source>
        <dbReference type="EMBL" id="GFY28708.1"/>
    </source>
</evidence>
<dbReference type="EMBL" id="BMAU01021386">
    <property type="protein sequence ID" value="GFY28708.1"/>
    <property type="molecule type" value="Genomic_DNA"/>
</dbReference>
<gene>
    <name evidence="1" type="primary">AVEN_230699_1</name>
    <name evidence="1" type="ORF">TNCV_3440751</name>
</gene>
<keyword evidence="2" id="KW-1185">Reference proteome</keyword>
<dbReference type="AlphaFoldDB" id="A0A8X6W5N7"/>
<dbReference type="Proteomes" id="UP000887159">
    <property type="component" value="Unassembled WGS sequence"/>
</dbReference>